<dbReference type="SUPFAM" id="SSF51679">
    <property type="entry name" value="Bacterial luciferase-like"/>
    <property type="match status" value="1"/>
</dbReference>
<dbReference type="Gene3D" id="3.20.20.30">
    <property type="entry name" value="Luciferase-like domain"/>
    <property type="match status" value="1"/>
</dbReference>
<dbReference type="EMBL" id="JAUSRA010000001">
    <property type="protein sequence ID" value="MDP9793035.1"/>
    <property type="molecule type" value="Genomic_DNA"/>
</dbReference>
<reference evidence="2 3" key="1">
    <citation type="submission" date="2023-07" db="EMBL/GenBank/DDBJ databases">
        <title>Sequencing the genomes of 1000 actinobacteria strains.</title>
        <authorList>
            <person name="Klenk H.-P."/>
        </authorList>
    </citation>
    <scope>NUCLEOTIDE SEQUENCE [LARGE SCALE GENOMIC DNA]</scope>
    <source>
        <strain evidence="2 3">DSM 44710</strain>
    </source>
</reference>
<proteinExistence type="predicted"/>
<dbReference type="PANTHER" id="PTHR30137">
    <property type="entry name" value="LUCIFERASE-LIKE MONOOXYGENASE"/>
    <property type="match status" value="1"/>
</dbReference>
<dbReference type="PANTHER" id="PTHR30137:SF6">
    <property type="entry name" value="LUCIFERASE-LIKE MONOOXYGENASE"/>
    <property type="match status" value="1"/>
</dbReference>
<keyword evidence="3" id="KW-1185">Reference proteome</keyword>
<evidence type="ECO:0000259" key="1">
    <source>
        <dbReference type="Pfam" id="PF00296"/>
    </source>
</evidence>
<feature type="domain" description="Luciferase-like" evidence="1">
    <location>
        <begin position="10"/>
        <end position="316"/>
    </location>
</feature>
<name>A0ABT9MNP8_9ACTN</name>
<dbReference type="Pfam" id="PF00296">
    <property type="entry name" value="Bac_luciferase"/>
    <property type="match status" value="1"/>
</dbReference>
<evidence type="ECO:0000313" key="2">
    <source>
        <dbReference type="EMBL" id="MDP9793035.1"/>
    </source>
</evidence>
<protein>
    <submittedName>
        <fullName evidence="2">Alkanesulfonate monooxygenase SsuD/methylene tetrahydromethanopterin reductase-like flavin-dependent oxidoreductase (Luciferase family)</fullName>
    </submittedName>
</protein>
<sequence>MYISVFMGPFSFGPAQDKPNIDLCIAQSVAAAQAGFAMVTFGEQHFNNYEPYSNPFLMGARLAPELGETWFGTTIVPLVFHHPLRLAEDAGVLDLLTGGRFIMGVSAGRVGFSPDFANFGLDPARREEIFESKLDLLRRAFTHTADDPPLVMDTEWDKGALHGRMMPISYRAGGPLIAIGTNTDRTIAVNAARGIPVFLGPCLRSDAAAKLAAYREASARAGHPATLADRCLVTRHVIVGATEDEAWERAERMAGRNPILDRSGDPRSLREMSTVDLSEPGVADRNAAHVQSWIIAGTPDSVARQIGEYDEAGVTQLLTRFTVGGYNPADVGESFRLFVDEVMPGIDPQLFAPPDGDEIRPEHRPGAAVVFPRPAAVA</sequence>
<dbReference type="Proteomes" id="UP001240984">
    <property type="component" value="Unassembled WGS sequence"/>
</dbReference>
<gene>
    <name evidence="2" type="ORF">J2S43_001547</name>
</gene>
<comment type="caution">
    <text evidence="2">The sequence shown here is derived from an EMBL/GenBank/DDBJ whole genome shotgun (WGS) entry which is preliminary data.</text>
</comment>
<organism evidence="2 3">
    <name type="scientific">Catenuloplanes nepalensis</name>
    <dbReference type="NCBI Taxonomy" id="587533"/>
    <lineage>
        <taxon>Bacteria</taxon>
        <taxon>Bacillati</taxon>
        <taxon>Actinomycetota</taxon>
        <taxon>Actinomycetes</taxon>
        <taxon>Micromonosporales</taxon>
        <taxon>Micromonosporaceae</taxon>
        <taxon>Catenuloplanes</taxon>
    </lineage>
</organism>
<evidence type="ECO:0000313" key="3">
    <source>
        <dbReference type="Proteomes" id="UP001240984"/>
    </source>
</evidence>
<dbReference type="RefSeq" id="WP_306827927.1">
    <property type="nucleotide sequence ID" value="NZ_JAUSRA010000001.1"/>
</dbReference>
<accession>A0ABT9MNP8</accession>
<dbReference type="InterPro" id="IPR036661">
    <property type="entry name" value="Luciferase-like_sf"/>
</dbReference>
<dbReference type="InterPro" id="IPR011251">
    <property type="entry name" value="Luciferase-like_dom"/>
</dbReference>
<dbReference type="InterPro" id="IPR050766">
    <property type="entry name" value="Bact_Lucif_Oxidored"/>
</dbReference>